<dbReference type="EMBL" id="NVBO01000334">
    <property type="protein sequence ID" value="PFR88143.1"/>
    <property type="molecule type" value="Genomic_DNA"/>
</dbReference>
<evidence type="ECO:0000313" key="5">
    <source>
        <dbReference type="Proteomes" id="UP000242656"/>
    </source>
</evidence>
<dbReference type="OrthoDB" id="2418141at2"/>
<protein>
    <submittedName>
        <fullName evidence="2">Uncharacterized protein</fullName>
    </submittedName>
</protein>
<dbReference type="EMBL" id="NUWN01000097">
    <property type="protein sequence ID" value="PFK31165.1"/>
    <property type="molecule type" value="Genomic_DNA"/>
</dbReference>
<evidence type="ECO:0000313" key="2">
    <source>
        <dbReference type="EMBL" id="PFK31165.1"/>
    </source>
</evidence>
<feature type="transmembrane region" description="Helical" evidence="1">
    <location>
        <begin position="48"/>
        <end position="65"/>
    </location>
</feature>
<proteinExistence type="predicted"/>
<dbReference type="AlphaFoldDB" id="A0A2B0LQG0"/>
<keyword evidence="1" id="KW-1133">Transmembrane helix</keyword>
<reference evidence="4 5" key="1">
    <citation type="submission" date="2017-09" db="EMBL/GenBank/DDBJ databases">
        <title>Large-scale bioinformatics analysis of Bacillus genomes uncovers conserved roles of natural products in bacterial physiology.</title>
        <authorList>
            <consortium name="Agbiome Team Llc"/>
            <person name="Bleich R.M."/>
            <person name="Grubbs K.J."/>
            <person name="Santa Maria K.C."/>
            <person name="Allen S.E."/>
            <person name="Farag S."/>
            <person name="Shank E.A."/>
            <person name="Bowers A."/>
        </authorList>
    </citation>
    <scope>NUCLEOTIDE SEQUENCE [LARGE SCALE GENOMIC DNA]</scope>
    <source>
        <strain evidence="3 4">AFS067272</strain>
        <strain evidence="2 5">AFS083043</strain>
    </source>
</reference>
<keyword evidence="1" id="KW-0472">Membrane</keyword>
<evidence type="ECO:0000256" key="1">
    <source>
        <dbReference type="SAM" id="Phobius"/>
    </source>
</evidence>
<organism evidence="2 5">
    <name type="scientific">Bacillus cereus</name>
    <dbReference type="NCBI Taxonomy" id="1396"/>
    <lineage>
        <taxon>Bacteria</taxon>
        <taxon>Bacillati</taxon>
        <taxon>Bacillota</taxon>
        <taxon>Bacilli</taxon>
        <taxon>Bacillales</taxon>
        <taxon>Bacillaceae</taxon>
        <taxon>Bacillus</taxon>
        <taxon>Bacillus cereus group</taxon>
    </lineage>
</organism>
<keyword evidence="1" id="KW-0812">Transmembrane</keyword>
<name>A0A2B0LQG0_BACCE</name>
<dbReference type="RefSeq" id="WP_000196282.1">
    <property type="nucleotide sequence ID" value="NZ_NTUG01000010.1"/>
</dbReference>
<evidence type="ECO:0000313" key="3">
    <source>
        <dbReference type="EMBL" id="PFR88143.1"/>
    </source>
</evidence>
<dbReference type="Proteomes" id="UP000226357">
    <property type="component" value="Unassembled WGS sequence"/>
</dbReference>
<comment type="caution">
    <text evidence="2">The sequence shown here is derived from an EMBL/GenBank/DDBJ whole genome shotgun (WGS) entry which is preliminary data.</text>
</comment>
<dbReference type="Proteomes" id="UP000242656">
    <property type="component" value="Unassembled WGS sequence"/>
</dbReference>
<sequence length="75" mass="9064">MTRCTHCKEKWKAKDVWSLYFQNDGKDCPYCYEKQYLSLETFRFSSEVLGLSFLFIFPFFVELSDKNPILAFRKK</sequence>
<accession>A0A2B0LQG0</accession>
<evidence type="ECO:0000313" key="4">
    <source>
        <dbReference type="Proteomes" id="UP000226357"/>
    </source>
</evidence>
<gene>
    <name evidence="2" type="ORF">COI93_20930</name>
    <name evidence="3" type="ORF">COK38_25740</name>
</gene>